<reference evidence="2 3" key="1">
    <citation type="submission" date="2015-01" db="EMBL/GenBank/DDBJ databases">
        <title>Genome of allotetraploid Gossypium barbadense reveals genomic plasticity and fiber elongation in cotton evolution.</title>
        <authorList>
            <person name="Chen X."/>
            <person name="Liu X."/>
            <person name="Zhao B."/>
            <person name="Zheng H."/>
            <person name="Hu Y."/>
            <person name="Lu G."/>
            <person name="Yang C."/>
            <person name="Chen J."/>
            <person name="Shan C."/>
            <person name="Zhang L."/>
            <person name="Zhou Y."/>
            <person name="Wang L."/>
            <person name="Guo W."/>
            <person name="Bai Y."/>
            <person name="Ruan J."/>
            <person name="Shangguan X."/>
            <person name="Mao Y."/>
            <person name="Jiang J."/>
            <person name="Zhu Y."/>
            <person name="Lei J."/>
            <person name="Kang H."/>
            <person name="Chen S."/>
            <person name="He X."/>
            <person name="Wang R."/>
            <person name="Wang Y."/>
            <person name="Chen J."/>
            <person name="Wang L."/>
            <person name="Yu S."/>
            <person name="Wang B."/>
            <person name="Wei J."/>
            <person name="Song S."/>
            <person name="Lu X."/>
            <person name="Gao Z."/>
            <person name="Gu W."/>
            <person name="Deng X."/>
            <person name="Ma D."/>
            <person name="Wang S."/>
            <person name="Liang W."/>
            <person name="Fang L."/>
            <person name="Cai C."/>
            <person name="Zhu X."/>
            <person name="Zhou B."/>
            <person name="Zhang Y."/>
            <person name="Chen Z."/>
            <person name="Xu S."/>
            <person name="Zhu R."/>
            <person name="Wang S."/>
            <person name="Zhang T."/>
            <person name="Zhao G."/>
        </authorList>
    </citation>
    <scope>NUCLEOTIDE SEQUENCE [LARGE SCALE GENOMIC DNA]</scope>
    <source>
        <strain evidence="3">cv. Xinhai21</strain>
        <tissue evidence="2">Leaf</tissue>
    </source>
</reference>
<proteinExistence type="predicted"/>
<evidence type="ECO:0000313" key="3">
    <source>
        <dbReference type="Proteomes" id="UP000239757"/>
    </source>
</evidence>
<dbReference type="AlphaFoldDB" id="A0A2P5YN63"/>
<sequence>MAYFLDNHRCNEMSMLFVFQHLYQLKGTDVGESIGFYYFSPRRKFEQEERVRGGIDLLITSIDSRVVDGAEGSQGYEDNSSDSDNISHELKEVMDIDALIGSGHKRRKTSVGAAHINPSSKEEGSGVPLKRSHPLPLMMTPPLFTPKNSLVAPAVEREPIEVGEDFSSSLCRLLYELGAVGLRYMEVDNKELIDTKVACGPFDVHKMDFDALVDVDMGNLSFDIFNPFGST</sequence>
<feature type="region of interest" description="Disordered" evidence="1">
    <location>
        <begin position="104"/>
        <end position="130"/>
    </location>
</feature>
<dbReference type="EMBL" id="KZ662974">
    <property type="protein sequence ID" value="PPS17001.1"/>
    <property type="molecule type" value="Genomic_DNA"/>
</dbReference>
<evidence type="ECO:0000256" key="1">
    <source>
        <dbReference type="SAM" id="MobiDB-lite"/>
    </source>
</evidence>
<organism evidence="2 3">
    <name type="scientific">Gossypium barbadense</name>
    <name type="common">Sea Island cotton</name>
    <name type="synonym">Hibiscus barbadensis</name>
    <dbReference type="NCBI Taxonomy" id="3634"/>
    <lineage>
        <taxon>Eukaryota</taxon>
        <taxon>Viridiplantae</taxon>
        <taxon>Streptophyta</taxon>
        <taxon>Embryophyta</taxon>
        <taxon>Tracheophyta</taxon>
        <taxon>Spermatophyta</taxon>
        <taxon>Magnoliopsida</taxon>
        <taxon>eudicotyledons</taxon>
        <taxon>Gunneridae</taxon>
        <taxon>Pentapetalae</taxon>
        <taxon>rosids</taxon>
        <taxon>malvids</taxon>
        <taxon>Malvales</taxon>
        <taxon>Malvaceae</taxon>
        <taxon>Malvoideae</taxon>
        <taxon>Gossypium</taxon>
    </lineage>
</organism>
<dbReference type="Proteomes" id="UP000239757">
    <property type="component" value="Unassembled WGS sequence"/>
</dbReference>
<gene>
    <name evidence="2" type="ORF">GOBAR_AA03581</name>
</gene>
<protein>
    <submittedName>
        <fullName evidence="2">Uncharacterized protein</fullName>
    </submittedName>
</protein>
<evidence type="ECO:0000313" key="2">
    <source>
        <dbReference type="EMBL" id="PPS17001.1"/>
    </source>
</evidence>
<accession>A0A2P5YN63</accession>
<name>A0A2P5YN63_GOSBA</name>
<dbReference type="OrthoDB" id="10599287at2759"/>